<dbReference type="EMBL" id="CYXM01000007">
    <property type="protein sequence ID" value="CUN04602.1"/>
    <property type="molecule type" value="Genomic_DNA"/>
</dbReference>
<dbReference type="AlphaFoldDB" id="A0A173TP02"/>
<evidence type="ECO:0000256" key="6">
    <source>
        <dbReference type="ARBA" id="ARBA00022989"/>
    </source>
</evidence>
<keyword evidence="5" id="KW-0378">Hydrolase</keyword>
<dbReference type="Pfam" id="PF04647">
    <property type="entry name" value="AgrB"/>
    <property type="match status" value="1"/>
</dbReference>
<evidence type="ECO:0000256" key="2">
    <source>
        <dbReference type="ARBA" id="ARBA00022654"/>
    </source>
</evidence>
<feature type="transmembrane region" description="Helical" evidence="8">
    <location>
        <begin position="104"/>
        <end position="122"/>
    </location>
</feature>
<dbReference type="RefSeq" id="WP_055238053.1">
    <property type="nucleotide sequence ID" value="NZ_CYXM01000007.1"/>
</dbReference>
<evidence type="ECO:0000256" key="3">
    <source>
        <dbReference type="ARBA" id="ARBA00022670"/>
    </source>
</evidence>
<keyword evidence="3" id="KW-0645">Protease</keyword>
<organism evidence="9 11">
    <name type="scientific">Agathobacter rectalis</name>
    <dbReference type="NCBI Taxonomy" id="39491"/>
    <lineage>
        <taxon>Bacteria</taxon>
        <taxon>Bacillati</taxon>
        <taxon>Bacillota</taxon>
        <taxon>Clostridia</taxon>
        <taxon>Lachnospirales</taxon>
        <taxon>Lachnospiraceae</taxon>
        <taxon>Agathobacter</taxon>
    </lineage>
</organism>
<dbReference type="EMBL" id="WKQV01000004">
    <property type="protein sequence ID" value="MSD26565.1"/>
    <property type="molecule type" value="Genomic_DNA"/>
</dbReference>
<evidence type="ECO:0000256" key="8">
    <source>
        <dbReference type="SAM" id="Phobius"/>
    </source>
</evidence>
<evidence type="ECO:0000313" key="11">
    <source>
        <dbReference type="Proteomes" id="UP000095673"/>
    </source>
</evidence>
<dbReference type="GO" id="GO:0008233">
    <property type="term" value="F:peptidase activity"/>
    <property type="evidence" value="ECO:0007669"/>
    <property type="project" value="UniProtKB-KW"/>
</dbReference>
<sequence length="197" mass="22530">MLSLGHKLSKKYATNGIIDSEYIDSYAYIFDYIFNFALYNFTLILIGFILHKSAITITYVIITGYLRAVAGGYHCKRHITCTILSYTVFALYISLNTIVSTIPIYISLLIFVISWVLILIISPVDTPNRPFTDTMKKASKRRVLILFIGDSVFTFFSFLLHWNKVIYSNVLSLTVCMTGLYAGYILNSLKLHKFINK</sequence>
<feature type="transmembrane region" description="Helical" evidence="8">
    <location>
        <begin position="41"/>
        <end position="66"/>
    </location>
</feature>
<proteinExistence type="predicted"/>
<gene>
    <name evidence="9" type="ORF">ERS852580_01729</name>
    <name evidence="10" type="ORF">GKE44_05150</name>
</gene>
<keyword evidence="4 8" id="KW-0812">Transmembrane</keyword>
<name>A0A173TP02_9FIRM</name>
<evidence type="ECO:0000313" key="12">
    <source>
        <dbReference type="Proteomes" id="UP000465607"/>
    </source>
</evidence>
<accession>A0A173TP02</accession>
<keyword evidence="1" id="KW-1003">Cell membrane</keyword>
<keyword evidence="2" id="KW-0673">Quorum sensing</keyword>
<dbReference type="SMART" id="SM00793">
    <property type="entry name" value="AgrB"/>
    <property type="match status" value="1"/>
</dbReference>
<dbReference type="GO" id="GO:0016020">
    <property type="term" value="C:membrane"/>
    <property type="evidence" value="ECO:0007669"/>
    <property type="project" value="InterPro"/>
</dbReference>
<evidence type="ECO:0000313" key="10">
    <source>
        <dbReference type="EMBL" id="MSD26565.1"/>
    </source>
</evidence>
<evidence type="ECO:0000256" key="7">
    <source>
        <dbReference type="ARBA" id="ARBA00023136"/>
    </source>
</evidence>
<evidence type="ECO:0000313" key="9">
    <source>
        <dbReference type="EMBL" id="CUN04602.1"/>
    </source>
</evidence>
<reference evidence="10 12" key="2">
    <citation type="journal article" date="2019" name="Nat. Med.">
        <title>A library of human gut bacterial isolates paired with longitudinal multiomics data enables mechanistic microbiome research.</title>
        <authorList>
            <person name="Poyet M."/>
            <person name="Groussin M."/>
            <person name="Gibbons S.M."/>
            <person name="Avila-Pacheco J."/>
            <person name="Jiang X."/>
            <person name="Kearney S.M."/>
            <person name="Perrotta A.R."/>
            <person name="Berdy B."/>
            <person name="Zhao S."/>
            <person name="Lieberman T.D."/>
            <person name="Swanson P.K."/>
            <person name="Smith M."/>
            <person name="Roesemann S."/>
            <person name="Alexander J.E."/>
            <person name="Rich S.A."/>
            <person name="Livny J."/>
            <person name="Vlamakis H."/>
            <person name="Clish C."/>
            <person name="Bullock K."/>
            <person name="Deik A."/>
            <person name="Scott J."/>
            <person name="Pierce K.A."/>
            <person name="Xavier R.J."/>
            <person name="Alm E.J."/>
        </authorList>
    </citation>
    <scope>NUCLEOTIDE SEQUENCE [LARGE SCALE GENOMIC DNA]</scope>
    <source>
        <strain evidence="10 12">BIOML-A5</strain>
    </source>
</reference>
<keyword evidence="7 8" id="KW-0472">Membrane</keyword>
<dbReference type="GO" id="GO:0006508">
    <property type="term" value="P:proteolysis"/>
    <property type="evidence" value="ECO:0007669"/>
    <property type="project" value="UniProtKB-KW"/>
</dbReference>
<dbReference type="GO" id="GO:0009372">
    <property type="term" value="P:quorum sensing"/>
    <property type="evidence" value="ECO:0007669"/>
    <property type="project" value="UniProtKB-KW"/>
</dbReference>
<feature type="transmembrane region" description="Helical" evidence="8">
    <location>
        <begin position="78"/>
        <end position="98"/>
    </location>
</feature>
<keyword evidence="6 8" id="KW-1133">Transmembrane helix</keyword>
<evidence type="ECO:0000256" key="5">
    <source>
        <dbReference type="ARBA" id="ARBA00022801"/>
    </source>
</evidence>
<dbReference type="OrthoDB" id="9815055at2"/>
<dbReference type="InterPro" id="IPR006741">
    <property type="entry name" value="AgrB"/>
</dbReference>
<evidence type="ECO:0000256" key="4">
    <source>
        <dbReference type="ARBA" id="ARBA00022692"/>
    </source>
</evidence>
<dbReference type="Proteomes" id="UP000095673">
    <property type="component" value="Unassembled WGS sequence"/>
</dbReference>
<evidence type="ECO:0000256" key="1">
    <source>
        <dbReference type="ARBA" id="ARBA00022475"/>
    </source>
</evidence>
<feature type="transmembrane region" description="Helical" evidence="8">
    <location>
        <begin position="143"/>
        <end position="160"/>
    </location>
</feature>
<dbReference type="Proteomes" id="UP000465607">
    <property type="component" value="Unassembled WGS sequence"/>
</dbReference>
<protein>
    <submittedName>
        <fullName evidence="9">Putative accessory gene regulator protein</fullName>
    </submittedName>
</protein>
<reference evidence="9 11" key="1">
    <citation type="submission" date="2015-09" db="EMBL/GenBank/DDBJ databases">
        <authorList>
            <consortium name="Pathogen Informatics"/>
        </authorList>
    </citation>
    <scope>NUCLEOTIDE SEQUENCE [LARGE SCALE GENOMIC DNA]</scope>
    <source>
        <strain evidence="9 11">2789STDY5834968</strain>
    </source>
</reference>
<feature type="transmembrane region" description="Helical" evidence="8">
    <location>
        <begin position="166"/>
        <end position="187"/>
    </location>
</feature>